<reference evidence="2" key="1">
    <citation type="submission" date="2019-10" db="EMBL/GenBank/DDBJ databases">
        <title>Draft genome sequece of Microseira wollei NIES-4236.</title>
        <authorList>
            <person name="Yamaguchi H."/>
            <person name="Suzuki S."/>
            <person name="Kawachi M."/>
        </authorList>
    </citation>
    <scope>NUCLEOTIDE SEQUENCE</scope>
    <source>
        <strain evidence="2">NIES-4236</strain>
    </source>
</reference>
<evidence type="ECO:0000313" key="3">
    <source>
        <dbReference type="Proteomes" id="UP001050975"/>
    </source>
</evidence>
<proteinExistence type="predicted"/>
<comment type="caution">
    <text evidence="2">The sequence shown here is derived from an EMBL/GenBank/DDBJ whole genome shotgun (WGS) entry which is preliminary data.</text>
</comment>
<sequence>MTIKEQLLQTIEQAPEPILKEALNYLHYLIEKYLDELEEQQDLEDLKLAREDLQNNRTISLEQLTSDIIQDDVAKAWSTDQKSEYQQLLVNKYRQQGLEL</sequence>
<keyword evidence="3" id="KW-1185">Reference proteome</keyword>
<dbReference type="Proteomes" id="UP001050975">
    <property type="component" value="Unassembled WGS sequence"/>
</dbReference>
<dbReference type="RefSeq" id="WP_226579581.1">
    <property type="nucleotide sequence ID" value="NZ_BLAY01000032.1"/>
</dbReference>
<feature type="coiled-coil region" evidence="1">
    <location>
        <begin position="36"/>
        <end position="63"/>
    </location>
</feature>
<evidence type="ECO:0008006" key="4">
    <source>
        <dbReference type="Google" id="ProtNLM"/>
    </source>
</evidence>
<gene>
    <name evidence="2" type="ORF">MiSe_24410</name>
</gene>
<dbReference type="EMBL" id="BLAY01000032">
    <property type="protein sequence ID" value="GET37687.1"/>
    <property type="molecule type" value="Genomic_DNA"/>
</dbReference>
<keyword evidence="1" id="KW-0175">Coiled coil</keyword>
<evidence type="ECO:0000313" key="2">
    <source>
        <dbReference type="EMBL" id="GET37687.1"/>
    </source>
</evidence>
<organism evidence="2 3">
    <name type="scientific">Microseira wollei NIES-4236</name>
    <dbReference type="NCBI Taxonomy" id="2530354"/>
    <lineage>
        <taxon>Bacteria</taxon>
        <taxon>Bacillati</taxon>
        <taxon>Cyanobacteriota</taxon>
        <taxon>Cyanophyceae</taxon>
        <taxon>Oscillatoriophycideae</taxon>
        <taxon>Aerosakkonematales</taxon>
        <taxon>Aerosakkonemataceae</taxon>
        <taxon>Microseira</taxon>
    </lineage>
</organism>
<dbReference type="AlphaFoldDB" id="A0AAV3XBP3"/>
<accession>A0AAV3XBP3</accession>
<name>A0AAV3XBP3_9CYAN</name>
<protein>
    <recommendedName>
        <fullName evidence="4">DUF2281 domain-containing protein</fullName>
    </recommendedName>
</protein>
<evidence type="ECO:0000256" key="1">
    <source>
        <dbReference type="SAM" id="Coils"/>
    </source>
</evidence>